<dbReference type="Gene3D" id="2.40.30.160">
    <property type="match status" value="1"/>
</dbReference>
<dbReference type="SUPFAM" id="SSF103025">
    <property type="entry name" value="Folate-binding domain"/>
    <property type="match status" value="1"/>
</dbReference>
<proteinExistence type="predicted"/>
<sequence>LSGSPSAMTNDVVCKQGICSIPFGEKEKGYLIIAPPEQLIESWAVIRSGAQLAGSDQWTLFEMRSGIPRITPATQEHFIPQSVNLDLIGGVSFSKGCYPGQEIVARVRYLGRLKHRMARAIVAHGELPAPGDPVFLDAETTQRAGTVINAVSLPNGTGELLATVPLASSTGAEFPIDQAGRSIRLVELPVETSEEESQ</sequence>
<reference evidence="1" key="1">
    <citation type="submission" date="2018-05" db="EMBL/GenBank/DDBJ databases">
        <authorList>
            <person name="Lanie J.A."/>
            <person name="Ng W.-L."/>
            <person name="Kazmierczak K.M."/>
            <person name="Andrzejewski T.M."/>
            <person name="Davidsen T.M."/>
            <person name="Wayne K.J."/>
            <person name="Tettelin H."/>
            <person name="Glass J.I."/>
            <person name="Rusch D."/>
            <person name="Podicherti R."/>
            <person name="Tsui H.-C.T."/>
            <person name="Winkler M.E."/>
        </authorList>
    </citation>
    <scope>NUCLEOTIDE SEQUENCE</scope>
</reference>
<evidence type="ECO:0008006" key="2">
    <source>
        <dbReference type="Google" id="ProtNLM"/>
    </source>
</evidence>
<dbReference type="InterPro" id="IPR017703">
    <property type="entry name" value="YgfZ/GCV_T_CS"/>
</dbReference>
<accession>A0A382UNC3</accession>
<dbReference type="PANTHER" id="PTHR22602:SF0">
    <property type="entry name" value="TRANSFERASE CAF17, MITOCHONDRIAL-RELATED"/>
    <property type="match status" value="1"/>
</dbReference>
<dbReference type="AlphaFoldDB" id="A0A382UNC3"/>
<name>A0A382UNC3_9ZZZZ</name>
<dbReference type="EMBL" id="UINC01145562">
    <property type="protein sequence ID" value="SVD35769.1"/>
    <property type="molecule type" value="Genomic_DNA"/>
</dbReference>
<evidence type="ECO:0000313" key="1">
    <source>
        <dbReference type="EMBL" id="SVD35769.1"/>
    </source>
</evidence>
<feature type="non-terminal residue" evidence="1">
    <location>
        <position position="1"/>
    </location>
</feature>
<organism evidence="1">
    <name type="scientific">marine metagenome</name>
    <dbReference type="NCBI Taxonomy" id="408172"/>
    <lineage>
        <taxon>unclassified sequences</taxon>
        <taxon>metagenomes</taxon>
        <taxon>ecological metagenomes</taxon>
    </lineage>
</organism>
<protein>
    <recommendedName>
        <fullName evidence="2">Aminomethyltransferase folate-binding domain-containing protein</fullName>
    </recommendedName>
</protein>
<dbReference type="GO" id="GO:0016226">
    <property type="term" value="P:iron-sulfur cluster assembly"/>
    <property type="evidence" value="ECO:0007669"/>
    <property type="project" value="TreeGrafter"/>
</dbReference>
<dbReference type="NCBIfam" id="TIGR03317">
    <property type="entry name" value="ygfZ_signature"/>
    <property type="match status" value="1"/>
</dbReference>
<dbReference type="PANTHER" id="PTHR22602">
    <property type="entry name" value="TRANSFERASE CAF17, MITOCHONDRIAL-RELATED"/>
    <property type="match status" value="1"/>
</dbReference>
<gene>
    <name evidence="1" type="ORF">METZ01_LOCUS388623</name>
</gene>
<dbReference type="InterPro" id="IPR045179">
    <property type="entry name" value="YgfZ/GcvT"/>
</dbReference>